<dbReference type="RefSeq" id="WP_232530136.1">
    <property type="nucleotide sequence ID" value="NZ_CP036318.1"/>
</dbReference>
<dbReference type="InterPro" id="IPR002126">
    <property type="entry name" value="Cadherin-like_dom"/>
</dbReference>
<dbReference type="Proteomes" id="UP000316770">
    <property type="component" value="Chromosome"/>
</dbReference>
<evidence type="ECO:0000313" key="5">
    <source>
        <dbReference type="EMBL" id="QDV56098.1"/>
    </source>
</evidence>
<dbReference type="GO" id="GO:0005886">
    <property type="term" value="C:plasma membrane"/>
    <property type="evidence" value="ECO:0007669"/>
    <property type="project" value="UniProtKB-SubCell"/>
</dbReference>
<evidence type="ECO:0000256" key="2">
    <source>
        <dbReference type="ARBA" id="ARBA00022989"/>
    </source>
</evidence>
<evidence type="ECO:0000259" key="4">
    <source>
        <dbReference type="PROSITE" id="PS50268"/>
    </source>
</evidence>
<accession>A0A518ISN1</accession>
<dbReference type="Pfam" id="PF16184">
    <property type="entry name" value="Cadherin_3"/>
    <property type="match status" value="2"/>
</dbReference>
<feature type="domain" description="Cadherin" evidence="4">
    <location>
        <begin position="566"/>
        <end position="667"/>
    </location>
</feature>
<dbReference type="GO" id="GO:0007156">
    <property type="term" value="P:homophilic cell adhesion via plasma membrane adhesion molecules"/>
    <property type="evidence" value="ECO:0007669"/>
    <property type="project" value="InterPro"/>
</dbReference>
<dbReference type="PANTHER" id="PTHR24026">
    <property type="entry name" value="FAT ATYPICAL CADHERIN-RELATED"/>
    <property type="match status" value="1"/>
</dbReference>
<dbReference type="InterPro" id="IPR015919">
    <property type="entry name" value="Cadherin-like_sf"/>
</dbReference>
<dbReference type="Pfam" id="PF14252">
    <property type="entry name" value="DUF4347"/>
    <property type="match status" value="1"/>
</dbReference>
<feature type="domain" description="Cadherin" evidence="4">
    <location>
        <begin position="1803"/>
        <end position="1906"/>
    </location>
</feature>
<keyword evidence="2" id="KW-1133">Transmembrane helix</keyword>
<protein>
    <submittedName>
        <fullName evidence="5">Cadherin domain protein</fullName>
    </submittedName>
</protein>
<proteinExistence type="predicted"/>
<evidence type="ECO:0000313" key="6">
    <source>
        <dbReference type="Proteomes" id="UP000316770"/>
    </source>
</evidence>
<keyword evidence="1" id="KW-0812">Transmembrane</keyword>
<sequence>MSDVDHAASPLIDAMRLEDRILYSAVPMGDPAQVQADHGGDAGDSFDVSASPEDFAATAETSDSGEDVVTFDVGTLADASVDPTVRNEIVFIDSSVEDLDALLADLFSDDPDRDIEVVLLDAGEDGVDRISEHLDRRSGIDAVHIISHGDGLGIQLGATRLDSLSAAAYAGQIASWAGALDVDADLMIYGCDLASSTAGQDLLASIAALCNCDVAASDDATGSRELGGDWDLEYRDGAIESEVALSAMAQAQWQHTLDASSPSGGSIWLSTKDDDNASGFGGNLFVDESEFLELVDPGVRFGDDSGGSVDIRLNLNAFSSAKATLNALHVVGSDQTVGGTFHAGIDLKAGDLLFSTEGSVTLTSLNSVHVNEHDLVLFSPTTPGDYSSGTFTIVLDDLVGGPLQGITLIEHETLIGDYTVNAGDFLFVSSLSDKQIKLYQTEDIGANTSGTVSVLMDVRDSNVAIDNAIYGIELIETDTQVGGFELTSGQILMTTFGEGTVGQNGLATMRQDIFVLDVSQTTLVAGVDGAVATAALFFDGSDMFLDSISESLDAIALFNSSSAPTDIAPNSVAVDENIDTSSGYTVATLTSTDPDVGDTATYSIVGGADQAKFTIGGSDQLILTDGILDFESQSTYTVTVRATDSEGLYTEELLTIDVNDIHEAPTVTTIASDSNFVENGAAVEIFGSTAIDPIDTGDRVSSLHFSVDGLQNGDRELLHVDGESIVLIDGGNATTLANGYDVAVSVIGGTAQVTISKAGGFTAADGEQLVDGLRYENLSETPRGATRAIALIYIQDDGGTGDGGDDDRVVEIVSTVTLTAVNDEQVLATNAVGTITEGSGGNSITRLLLETTDVDHSAAELIYTIVADVEHGTLYRSGVAIGAGGTFSQADIDAGWIHYDHDDSETTADHFTFTVDDGAGSDTASSFHWSITLVNDNSVTAIVDGDASAALVYEAAAAGTPVGITAFASDADIGDTVTYRLDDDAGGRFEIDSATGEITVDDGSLIDFEVASSHDLLVRATSSDGSFETQTFTVGVLNVNESPQITGLDGGSVSADNNGTPTRLDALGNATLRDPDGATNFSGAVLSVQGIGFTASDLLGFDTSGTVSLSAGITDGSTLSVDGIVVATLSGTSNQGLELTFAGTATSVEVETVLQSLSFQSTSASLGSRQIEIVFDDGDGTANGGDPVSSAVAVTVSVVQAPPEDRLVSTLEDVPYTFAIADFDHTNLVVDGNATIKITRLPDEGTLTLAGSAVVLGEQITQADLAAGLMEFVPEPDANGALYASFEYEVHSSTTLLRVLVGEPDDFTPGSGWLAPTDAILANPTNFGPSGIAEVDVSVVPASPTIDADYLAEGGVLFNGHVGDAEWTPSELGALDTWIQAGGLLIANSDTSSFDSLSEYFGMPIAGVGSANWYVNDATHPIIDGPFGDVSSIGVPIQASGAIGYFDTNSLADGDQVLVSDSGTGEPTIVVRQHGAGWIVFSADEGIFRTGMTGDGSIATANDVLVANLFAWVSGQVPDKAAYQTNIEVEAVNDAPLNLGSLPGVLFGWEDTSIDVDLSTLLLTDIDSATDELTLTLSTQSAGTLSAVSGAGVTVAGSGETSISLTGTAADLNAFLGDLSRVQFTAARDAGGINVDAIQIALVDLGGMGGGGIVSVDLGTIAVDVEAVNDAPQIITNLGATVDEGVLGSSVLISMLASSDVDNPDEGLVYTVTTATQHGTLSLLGFGELQLMDTFTQADIAAGLLSYSHDGSETLVDVFEFLLSDGGADGVLPSLGQFVFTILPINDHATSAITDRDGSLDLVLENAAIGTEIGVLADAEDADLLDTVRYRLDDDDGGRFEIDTFSGVVRVAGPIDRESDGASRSITIRATSSDGSYQTLDVAIAIIDVDEFDVGAIADLDPAPNRVEENAAGGTLVGITAAALDLDATDNAIVFSLSNDAGGRFEIDAASGEISVAAGAVLDFEASARHSVVVLARGSDGSTSSQTLVIELEDVAEPVGGLLTGDPKSPDGTGVGTPGANGDESNEPTEGAGAETDDGGAVGDGTLTSPPAVDEANDLRSRAFQLPVGTEPAVLSLDAAEDSLESEVHFHGNLLPANRFLVGHALREMQLMNLATGDRLGIYETFDFNPASLTGALDRFADQVADDDATLQFVAGTASCLFAGASVGVALWVVNSTALVGLMTVTTPAWTRFDPIYIVQDGTVLKDDDDLSIAGIITQNSHATGEAKI</sequence>
<dbReference type="InterPro" id="IPR029062">
    <property type="entry name" value="Class_I_gatase-like"/>
</dbReference>
<evidence type="ECO:0000256" key="3">
    <source>
        <dbReference type="SAM" id="MobiDB-lite"/>
    </source>
</evidence>
<evidence type="ECO:0000256" key="1">
    <source>
        <dbReference type="ARBA" id="ARBA00022692"/>
    </source>
</evidence>
<feature type="domain" description="Cadherin" evidence="4">
    <location>
        <begin position="952"/>
        <end position="1045"/>
    </location>
</feature>
<dbReference type="Gene3D" id="2.60.40.60">
    <property type="entry name" value="Cadherins"/>
    <property type="match status" value="4"/>
</dbReference>
<dbReference type="PROSITE" id="PS50268">
    <property type="entry name" value="CADHERIN_2"/>
    <property type="match status" value="4"/>
</dbReference>
<gene>
    <name evidence="5" type="ORF">Mal33_20770</name>
</gene>
<name>A0A518ISN1_9BACT</name>
<dbReference type="InterPro" id="IPR025592">
    <property type="entry name" value="DUF4347"/>
</dbReference>
<dbReference type="PROSITE" id="PS51854">
    <property type="entry name" value="CSPG"/>
    <property type="match status" value="2"/>
</dbReference>
<dbReference type="SUPFAM" id="SSF49313">
    <property type="entry name" value="Cadherin-like"/>
    <property type="match status" value="4"/>
</dbReference>
<dbReference type="SUPFAM" id="SSF52317">
    <property type="entry name" value="Class I glutamine amidotransferase-like"/>
    <property type="match status" value="1"/>
</dbReference>
<dbReference type="EMBL" id="CP036318">
    <property type="protein sequence ID" value="QDV56098.1"/>
    <property type="molecule type" value="Genomic_DNA"/>
</dbReference>
<dbReference type="PANTHER" id="PTHR24026:SF126">
    <property type="entry name" value="PROTOCADHERIN FAT 4"/>
    <property type="match status" value="1"/>
</dbReference>
<reference evidence="5 6" key="1">
    <citation type="submission" date="2019-02" db="EMBL/GenBank/DDBJ databases">
        <title>Deep-cultivation of Planctomycetes and their phenomic and genomic characterization uncovers novel biology.</title>
        <authorList>
            <person name="Wiegand S."/>
            <person name="Jogler M."/>
            <person name="Boedeker C."/>
            <person name="Pinto D."/>
            <person name="Vollmers J."/>
            <person name="Rivas-Marin E."/>
            <person name="Kohn T."/>
            <person name="Peeters S.H."/>
            <person name="Heuer A."/>
            <person name="Rast P."/>
            <person name="Oberbeckmann S."/>
            <person name="Bunk B."/>
            <person name="Jeske O."/>
            <person name="Meyerdierks A."/>
            <person name="Storesund J.E."/>
            <person name="Kallscheuer N."/>
            <person name="Luecker S."/>
            <person name="Lage O.M."/>
            <person name="Pohl T."/>
            <person name="Merkel B.J."/>
            <person name="Hornburger P."/>
            <person name="Mueller R.-W."/>
            <person name="Bruemmer F."/>
            <person name="Labrenz M."/>
            <person name="Spormann A.M."/>
            <person name="Op den Camp H."/>
            <person name="Overmann J."/>
            <person name="Amann R."/>
            <person name="Jetten M.S.M."/>
            <person name="Mascher T."/>
            <person name="Medema M.H."/>
            <person name="Devos D.P."/>
            <person name="Kaster A.-K."/>
            <person name="Ovreas L."/>
            <person name="Rohde M."/>
            <person name="Galperin M.Y."/>
            <person name="Jogler C."/>
        </authorList>
    </citation>
    <scope>NUCLEOTIDE SEQUENCE [LARGE SCALE GENOMIC DNA]</scope>
    <source>
        <strain evidence="5 6">Mal33</strain>
    </source>
</reference>
<dbReference type="GO" id="GO:0005509">
    <property type="term" value="F:calcium ion binding"/>
    <property type="evidence" value="ECO:0007669"/>
    <property type="project" value="InterPro"/>
</dbReference>
<keyword evidence="2" id="KW-0472">Membrane</keyword>
<keyword evidence="6" id="KW-1185">Reference proteome</keyword>
<dbReference type="Pfam" id="PF00028">
    <property type="entry name" value="Cadherin"/>
    <property type="match status" value="3"/>
</dbReference>
<dbReference type="CDD" id="cd11304">
    <property type="entry name" value="Cadherin_repeat"/>
    <property type="match status" value="4"/>
</dbReference>
<feature type="region of interest" description="Disordered" evidence="3">
    <location>
        <begin position="1999"/>
        <end position="2053"/>
    </location>
</feature>
<feature type="domain" description="Cadherin" evidence="4">
    <location>
        <begin position="1899"/>
        <end position="2009"/>
    </location>
</feature>
<dbReference type="InterPro" id="IPR039005">
    <property type="entry name" value="CSPG_rpt"/>
</dbReference>
<organism evidence="5 6">
    <name type="scientific">Rosistilla oblonga</name>
    <dbReference type="NCBI Taxonomy" id="2527990"/>
    <lineage>
        <taxon>Bacteria</taxon>
        <taxon>Pseudomonadati</taxon>
        <taxon>Planctomycetota</taxon>
        <taxon>Planctomycetia</taxon>
        <taxon>Pirellulales</taxon>
        <taxon>Pirellulaceae</taxon>
        <taxon>Rosistilla</taxon>
    </lineage>
</organism>
<dbReference type="SMART" id="SM00112">
    <property type="entry name" value="CA"/>
    <property type="match status" value="4"/>
</dbReference>